<reference evidence="5" key="1">
    <citation type="submission" date="2022-04" db="EMBL/GenBank/DDBJ databases">
        <title>Carnegiea gigantea Genome sequencing and assembly v2.</title>
        <authorList>
            <person name="Copetti D."/>
            <person name="Sanderson M.J."/>
            <person name="Burquez A."/>
            <person name="Wojciechowski M.F."/>
        </authorList>
    </citation>
    <scope>NUCLEOTIDE SEQUENCE</scope>
    <source>
        <strain evidence="5">SGP5-SGP5p</strain>
        <tissue evidence="5">Aerial part</tissue>
    </source>
</reference>
<dbReference type="InterPro" id="IPR032795">
    <property type="entry name" value="DUF3741-assoc"/>
</dbReference>
<accession>A0A9Q1KGN3</accession>
<dbReference type="InterPro" id="IPR022212">
    <property type="entry name" value="DUF3741"/>
</dbReference>
<feature type="region of interest" description="Disordered" evidence="1">
    <location>
        <begin position="684"/>
        <end position="769"/>
    </location>
</feature>
<evidence type="ECO:0000313" key="6">
    <source>
        <dbReference type="Proteomes" id="UP001153076"/>
    </source>
</evidence>
<feature type="domain" description="DUF4378" evidence="3">
    <location>
        <begin position="880"/>
        <end position="1044"/>
    </location>
</feature>
<evidence type="ECO:0000259" key="3">
    <source>
        <dbReference type="Pfam" id="PF14309"/>
    </source>
</evidence>
<gene>
    <name evidence="5" type="ORF">Cgig2_020797</name>
</gene>
<evidence type="ECO:0000313" key="5">
    <source>
        <dbReference type="EMBL" id="KAJ8443951.1"/>
    </source>
</evidence>
<evidence type="ECO:0000259" key="2">
    <source>
        <dbReference type="Pfam" id="PF12552"/>
    </source>
</evidence>
<protein>
    <recommendedName>
        <fullName evidence="7">DUF4378 domain-containing protein</fullName>
    </recommendedName>
</protein>
<dbReference type="PANTHER" id="PTHR46634:SF3">
    <property type="entry name" value="M REDUCTASE II SUBUNIT GAMMA, PUTATIVE (DUF3741)-RELATED"/>
    <property type="match status" value="1"/>
</dbReference>
<feature type="region of interest" description="Disordered" evidence="1">
    <location>
        <begin position="491"/>
        <end position="522"/>
    </location>
</feature>
<feature type="region of interest" description="Disordered" evidence="1">
    <location>
        <begin position="123"/>
        <end position="153"/>
    </location>
</feature>
<comment type="caution">
    <text evidence="5">The sequence shown here is derived from an EMBL/GenBank/DDBJ whole genome shotgun (WGS) entry which is preliminary data.</text>
</comment>
<dbReference type="Proteomes" id="UP001153076">
    <property type="component" value="Unassembled WGS sequence"/>
</dbReference>
<evidence type="ECO:0000259" key="4">
    <source>
        <dbReference type="Pfam" id="PF14383"/>
    </source>
</evidence>
<feature type="domain" description="DUF3741" evidence="2">
    <location>
        <begin position="294"/>
        <end position="338"/>
    </location>
</feature>
<keyword evidence="6" id="KW-1185">Reference proteome</keyword>
<feature type="domain" description="DUF3741" evidence="4">
    <location>
        <begin position="192"/>
        <end position="209"/>
    </location>
</feature>
<dbReference type="InterPro" id="IPR025486">
    <property type="entry name" value="DUF4378"/>
</dbReference>
<feature type="compositionally biased region" description="Polar residues" evidence="1">
    <location>
        <begin position="717"/>
        <end position="733"/>
    </location>
</feature>
<evidence type="ECO:0000256" key="1">
    <source>
        <dbReference type="SAM" id="MobiDB-lite"/>
    </source>
</evidence>
<evidence type="ECO:0008006" key="7">
    <source>
        <dbReference type="Google" id="ProtNLM"/>
    </source>
</evidence>
<dbReference type="AlphaFoldDB" id="A0A9Q1KGN3"/>
<dbReference type="PANTHER" id="PTHR46634">
    <property type="entry name" value="M REDUCTASE II SUBUNIT GAMMA, PUTATIVE (DUF3741)-RELATED"/>
    <property type="match status" value="1"/>
</dbReference>
<sequence>MVIKCYYCLFHFDVRLNNDEEESAPKVQADCLRIIGCLKIEFCIEIYAGHWISLELDVNKNVLTRSMKKECCEIDVRNCCVIGAQMNGIQINGKPRHVDKPIQGCLGRMVNLFDLASSKNRLLTNKPHNDGSSLSRSRSDVSRMSTIVRNEVEDDEVSESKWSSLSKTPHGTPVKMLLAQEMSKDLESRQNSPNVVARLMGLDVLPKQQPDLAAQSNSQCYSRNSQVENYWQEEHSFFPKQSDFEVHRNQDESYYPDIYEIWCQSQRKNSIRDKPSQKGSWSENVTEKKLALIRQKFMEAKRLAPDEKLQQTKEFQDALDVLSANGDLFLKVLQEPNSLFSNDLHLVQSIPPIPRTKRITVLRPSKMVVDDKFVAPTRINEKLPQKQLRVNLWDSHNGFPHTMSMWKADDNPSQPTRIVVLKPSLAKVNDVKAVISSAPSSLRIQQTECSCLEPEEEAALEAKEVAKEITQQMLENLAGHRRDETLLSSVFSNGYTGDESSSDKSENEYATGNLSDSEVMSPTSRHSWDYVNRYGSPYSVSSFSRASYSPESSVSREAKRRLSERWAMIASSGPKQEQRNIQKGSSTLGEMLALSEICELDDNTDQDPSGLSSCLHGNMSAGGSGDISPRNLLRSKSLPVSSTVYGERLNDPALCKEDALKDITKTKAAKNSFTGKVTSFFFSRNKKPKKDRSSKPQPNVESQLARADTSGPLSLVGRTSNDQSEVILSSTSELHGGNDGGLCVSQSTIPGMQGENQEQPSPISVLDPPFEEDDTAMLGCSRSPQQNTYGICLHVYPVSLYALLFSRVTLTNFSLFPKAGKQMRLFLSKSNLIDKSPPIGSIARTLSWDECCAETASSYPLSSPFVSPGTEDEEGEWRSLVQSLLTMAGLNDKGQLSTNINKWHSLESPLDPSLKARYIDQTDKEPLHEAKRRRLRCTRKLVFDCANAVLMDMTDVRTTACQLARPHSGFVESGLVDKVWDRAKEWVLGNVKCPPEDGGDIGSLVEWEVWKEVWGKGWADQIRVEVDNIGKEIERKLLQELVEESLLEWIVRD</sequence>
<name>A0A9Q1KGN3_9CARY</name>
<feature type="compositionally biased region" description="Polar residues" evidence="1">
    <location>
        <begin position="508"/>
        <end position="522"/>
    </location>
</feature>
<dbReference type="OrthoDB" id="1932693at2759"/>
<dbReference type="EMBL" id="JAKOGI010000109">
    <property type="protein sequence ID" value="KAJ8443951.1"/>
    <property type="molecule type" value="Genomic_DNA"/>
</dbReference>
<dbReference type="Pfam" id="PF14309">
    <property type="entry name" value="DUF4378"/>
    <property type="match status" value="1"/>
</dbReference>
<organism evidence="5 6">
    <name type="scientific">Carnegiea gigantea</name>
    <dbReference type="NCBI Taxonomy" id="171969"/>
    <lineage>
        <taxon>Eukaryota</taxon>
        <taxon>Viridiplantae</taxon>
        <taxon>Streptophyta</taxon>
        <taxon>Embryophyta</taxon>
        <taxon>Tracheophyta</taxon>
        <taxon>Spermatophyta</taxon>
        <taxon>Magnoliopsida</taxon>
        <taxon>eudicotyledons</taxon>
        <taxon>Gunneridae</taxon>
        <taxon>Pentapetalae</taxon>
        <taxon>Caryophyllales</taxon>
        <taxon>Cactineae</taxon>
        <taxon>Cactaceae</taxon>
        <taxon>Cactoideae</taxon>
        <taxon>Echinocereeae</taxon>
        <taxon>Carnegiea</taxon>
    </lineage>
</organism>
<proteinExistence type="predicted"/>
<dbReference type="Pfam" id="PF12552">
    <property type="entry name" value="DUF3741"/>
    <property type="match status" value="1"/>
</dbReference>
<dbReference type="Pfam" id="PF14383">
    <property type="entry name" value="VARLMGL"/>
    <property type="match status" value="1"/>
</dbReference>
<feature type="compositionally biased region" description="Polar residues" evidence="1">
    <location>
        <begin position="744"/>
        <end position="762"/>
    </location>
</feature>